<comment type="caution">
    <text evidence="2">The sequence shown here is derived from an EMBL/GenBank/DDBJ whole genome shotgun (WGS) entry which is preliminary data.</text>
</comment>
<dbReference type="RefSeq" id="WP_270043265.1">
    <property type="nucleotide sequence ID" value="NZ_JAPDOD010000029.1"/>
</dbReference>
<evidence type="ECO:0000313" key="2">
    <source>
        <dbReference type="EMBL" id="MDA0164017.1"/>
    </source>
</evidence>
<feature type="region of interest" description="Disordered" evidence="1">
    <location>
        <begin position="26"/>
        <end position="45"/>
    </location>
</feature>
<dbReference type="Proteomes" id="UP001149140">
    <property type="component" value="Unassembled WGS sequence"/>
</dbReference>
<proteinExistence type="predicted"/>
<keyword evidence="3" id="KW-1185">Reference proteome</keyword>
<gene>
    <name evidence="2" type="ORF">OM076_27340</name>
</gene>
<sequence>MAVLELVTSRPDWMGALTVALTRPQGVPERRAGDNPWEPGAARAERPRRISDDLAWLRQAYDEPEEHGLSGMEDTAAVAAWETDVEAQERLTRLRDRKVLDAAGFLLHEEERITV</sequence>
<evidence type="ECO:0000313" key="3">
    <source>
        <dbReference type="Proteomes" id="UP001149140"/>
    </source>
</evidence>
<protein>
    <submittedName>
        <fullName evidence="2">Uncharacterized protein</fullName>
    </submittedName>
</protein>
<name>A0A9X3MZF8_9ACTN</name>
<dbReference type="AlphaFoldDB" id="A0A9X3MZF8"/>
<reference evidence="2" key="1">
    <citation type="submission" date="2022-10" db="EMBL/GenBank/DDBJ databases">
        <title>The WGS of Solirubrobacter ginsenosidimutans DSM 21036.</title>
        <authorList>
            <person name="Jiang Z."/>
        </authorList>
    </citation>
    <scope>NUCLEOTIDE SEQUENCE</scope>
    <source>
        <strain evidence="2">DSM 21036</strain>
    </source>
</reference>
<evidence type="ECO:0000256" key="1">
    <source>
        <dbReference type="SAM" id="MobiDB-lite"/>
    </source>
</evidence>
<accession>A0A9X3MZF8</accession>
<dbReference type="EMBL" id="JAPDOD010000029">
    <property type="protein sequence ID" value="MDA0164017.1"/>
    <property type="molecule type" value="Genomic_DNA"/>
</dbReference>
<organism evidence="2 3">
    <name type="scientific">Solirubrobacter ginsenosidimutans</name>
    <dbReference type="NCBI Taxonomy" id="490573"/>
    <lineage>
        <taxon>Bacteria</taxon>
        <taxon>Bacillati</taxon>
        <taxon>Actinomycetota</taxon>
        <taxon>Thermoleophilia</taxon>
        <taxon>Solirubrobacterales</taxon>
        <taxon>Solirubrobacteraceae</taxon>
        <taxon>Solirubrobacter</taxon>
    </lineage>
</organism>